<evidence type="ECO:0000313" key="3">
    <source>
        <dbReference type="EMBL" id="KAG2215710.1"/>
    </source>
</evidence>
<dbReference type="Gene3D" id="1.10.10.10">
    <property type="entry name" value="Winged helix-like DNA-binding domain superfamily/Winged helix DNA-binding domain"/>
    <property type="match status" value="1"/>
</dbReference>
<organism evidence="3 4">
    <name type="scientific">Mucor plumbeus</name>
    <dbReference type="NCBI Taxonomy" id="97098"/>
    <lineage>
        <taxon>Eukaryota</taxon>
        <taxon>Fungi</taxon>
        <taxon>Fungi incertae sedis</taxon>
        <taxon>Mucoromycota</taxon>
        <taxon>Mucoromycotina</taxon>
        <taxon>Mucoromycetes</taxon>
        <taxon>Mucorales</taxon>
        <taxon>Mucorineae</taxon>
        <taxon>Mucoraceae</taxon>
        <taxon>Mucor</taxon>
    </lineage>
</organism>
<evidence type="ECO:0000313" key="4">
    <source>
        <dbReference type="Proteomes" id="UP000650833"/>
    </source>
</evidence>
<comment type="caution">
    <text evidence="3">The sequence shown here is derived from an EMBL/GenBank/DDBJ whole genome shotgun (WGS) entry which is preliminary data.</text>
</comment>
<evidence type="ECO:0000256" key="1">
    <source>
        <dbReference type="SAM" id="MobiDB-lite"/>
    </source>
</evidence>
<protein>
    <recommendedName>
        <fullName evidence="2">Myb-like domain-containing protein</fullName>
    </recommendedName>
</protein>
<dbReference type="InterPro" id="IPR036388">
    <property type="entry name" value="WH-like_DNA-bd_sf"/>
</dbReference>
<dbReference type="Proteomes" id="UP000650833">
    <property type="component" value="Unassembled WGS sequence"/>
</dbReference>
<dbReference type="EMBL" id="JAEPRC010000004">
    <property type="protein sequence ID" value="KAG2215710.1"/>
    <property type="molecule type" value="Genomic_DNA"/>
</dbReference>
<gene>
    <name evidence="3" type="ORF">INT46_003922</name>
</gene>
<feature type="domain" description="Myb-like" evidence="2">
    <location>
        <begin position="212"/>
        <end position="257"/>
    </location>
</feature>
<dbReference type="InterPro" id="IPR001005">
    <property type="entry name" value="SANT/Myb"/>
</dbReference>
<name>A0A8H7RS63_9FUNG</name>
<accession>A0A8H7RS63</accession>
<feature type="region of interest" description="Disordered" evidence="1">
    <location>
        <begin position="164"/>
        <end position="185"/>
    </location>
</feature>
<dbReference type="OrthoDB" id="2289901at2759"/>
<keyword evidence="4" id="KW-1185">Reference proteome</keyword>
<sequence length="272" mass="30839">MTKSIKKIVKDTAEAKRWLIVGAYQAGATEKHVARIAGLSRTAVRNIILNYKRTGKPCIPKKIPNKVRQKLIVEYDENGEIIDSDNNDDDEAEKDNQVQINNMKERYHEPQQPQQHTNNALSLTNSKSISKKIKNSTQHPFRNGITTKDVISFAMNQIRISESTKKLQQSTSSITPQPTMASPISLASSSLSPAKIPPLLKTDQDIRGYELWSHEDDMILLNHVLYHLHGGGWADLEVKFEGRHSARLCYDRWKHLRGLLITGITDKPNTPW</sequence>
<proteinExistence type="predicted"/>
<evidence type="ECO:0000259" key="2">
    <source>
        <dbReference type="PROSITE" id="PS50090"/>
    </source>
</evidence>
<dbReference type="PROSITE" id="PS50090">
    <property type="entry name" value="MYB_LIKE"/>
    <property type="match status" value="1"/>
</dbReference>
<dbReference type="AlphaFoldDB" id="A0A8H7RS63"/>
<dbReference type="InterPro" id="IPR009057">
    <property type="entry name" value="Homeodomain-like_sf"/>
</dbReference>
<reference evidence="3" key="1">
    <citation type="submission" date="2020-12" db="EMBL/GenBank/DDBJ databases">
        <title>Metabolic potential, ecology and presence of endohyphal bacteria is reflected in genomic diversity of Mucoromycotina.</title>
        <authorList>
            <person name="Muszewska A."/>
            <person name="Okrasinska A."/>
            <person name="Steczkiewicz K."/>
            <person name="Drgas O."/>
            <person name="Orlowska M."/>
            <person name="Perlinska-Lenart U."/>
            <person name="Aleksandrzak-Piekarczyk T."/>
            <person name="Szatraj K."/>
            <person name="Zielenkiewicz U."/>
            <person name="Pilsyk S."/>
            <person name="Malc E."/>
            <person name="Mieczkowski P."/>
            <person name="Kruszewska J.S."/>
            <person name="Biernat P."/>
            <person name="Pawlowska J."/>
        </authorList>
    </citation>
    <scope>NUCLEOTIDE SEQUENCE</scope>
    <source>
        <strain evidence="3">CBS 226.32</strain>
    </source>
</reference>
<dbReference type="SUPFAM" id="SSF46689">
    <property type="entry name" value="Homeodomain-like"/>
    <property type="match status" value="1"/>
</dbReference>
<feature type="compositionally biased region" description="Polar residues" evidence="1">
    <location>
        <begin position="164"/>
        <end position="180"/>
    </location>
</feature>